<evidence type="ECO:0000313" key="2">
    <source>
        <dbReference type="EMBL" id="CAJ1968056.1"/>
    </source>
</evidence>
<proteinExistence type="predicted"/>
<reference evidence="2" key="1">
    <citation type="submission" date="2023-08" db="EMBL/GenBank/DDBJ databases">
        <authorList>
            <person name="Audoor S."/>
            <person name="Bilcke G."/>
        </authorList>
    </citation>
    <scope>NUCLEOTIDE SEQUENCE</scope>
</reference>
<name>A0AAD2JNY1_9STRA</name>
<gene>
    <name evidence="2" type="ORF">CYCCA115_LOCUS23065</name>
    <name evidence="1" type="ORF">CYCCA115_LOCUS6677</name>
</gene>
<keyword evidence="3" id="KW-1185">Reference proteome</keyword>
<organism evidence="2 3">
    <name type="scientific">Cylindrotheca closterium</name>
    <dbReference type="NCBI Taxonomy" id="2856"/>
    <lineage>
        <taxon>Eukaryota</taxon>
        <taxon>Sar</taxon>
        <taxon>Stramenopiles</taxon>
        <taxon>Ochrophyta</taxon>
        <taxon>Bacillariophyta</taxon>
        <taxon>Bacillariophyceae</taxon>
        <taxon>Bacillariophycidae</taxon>
        <taxon>Bacillariales</taxon>
        <taxon>Bacillariaceae</taxon>
        <taxon>Cylindrotheca</taxon>
    </lineage>
</organism>
<dbReference type="EMBL" id="CAKOGP040002358">
    <property type="protein sequence ID" value="CAJ1968056.1"/>
    <property type="molecule type" value="Genomic_DNA"/>
</dbReference>
<sequence>MTTDMTILRRYSFLLDLESAKQNKTKQNNSAIVDTLSSSHPQQLRRCKCFQCHPYARRRAPPKLPMATTADHTDNR</sequence>
<dbReference type="Proteomes" id="UP001295423">
    <property type="component" value="Unassembled WGS sequence"/>
</dbReference>
<evidence type="ECO:0000313" key="1">
    <source>
        <dbReference type="EMBL" id="CAJ1939646.1"/>
    </source>
</evidence>
<dbReference type="AlphaFoldDB" id="A0AAD2JNY1"/>
<protein>
    <submittedName>
        <fullName evidence="2">Uncharacterized protein</fullName>
    </submittedName>
</protein>
<comment type="caution">
    <text evidence="2">The sequence shown here is derived from an EMBL/GenBank/DDBJ whole genome shotgun (WGS) entry which is preliminary data.</text>
</comment>
<evidence type="ECO:0000313" key="3">
    <source>
        <dbReference type="Proteomes" id="UP001295423"/>
    </source>
</evidence>
<accession>A0AAD2JNY1</accession>
<dbReference type="EMBL" id="CAKOGP040000824">
    <property type="protein sequence ID" value="CAJ1939646.1"/>
    <property type="molecule type" value="Genomic_DNA"/>
</dbReference>